<organism evidence="3 4">
    <name type="scientific">Prochlorococcus marinus (strain MIT 9215)</name>
    <dbReference type="NCBI Taxonomy" id="93060"/>
    <lineage>
        <taxon>Bacteria</taxon>
        <taxon>Bacillati</taxon>
        <taxon>Cyanobacteriota</taxon>
        <taxon>Cyanophyceae</taxon>
        <taxon>Synechococcales</taxon>
        <taxon>Prochlorococcaceae</taxon>
        <taxon>Prochlorococcus</taxon>
    </lineage>
</organism>
<dbReference type="Pfam" id="PF07883">
    <property type="entry name" value="Cupin_2"/>
    <property type="match status" value="1"/>
</dbReference>
<dbReference type="InterPro" id="IPR013096">
    <property type="entry name" value="Cupin_2"/>
</dbReference>
<feature type="domain" description="Cupin type-2" evidence="2">
    <location>
        <begin position="429"/>
        <end position="480"/>
    </location>
</feature>
<dbReference type="GO" id="GO:0016051">
    <property type="term" value="P:carbohydrate biosynthetic process"/>
    <property type="evidence" value="ECO:0007669"/>
    <property type="project" value="InterPro"/>
</dbReference>
<gene>
    <name evidence="3" type="ordered locus">P9215_14661</name>
</gene>
<dbReference type="GO" id="GO:0047444">
    <property type="term" value="F:N-acylneuraminate-9-phosphate synthase activity"/>
    <property type="evidence" value="ECO:0007669"/>
    <property type="project" value="TreeGrafter"/>
</dbReference>
<evidence type="ECO:0000313" key="4">
    <source>
        <dbReference type="Proteomes" id="UP000002014"/>
    </source>
</evidence>
<evidence type="ECO:0000313" key="3">
    <source>
        <dbReference type="EMBL" id="ABV51079.1"/>
    </source>
</evidence>
<dbReference type="SUPFAM" id="SSF51569">
    <property type="entry name" value="Aldolase"/>
    <property type="match status" value="1"/>
</dbReference>
<dbReference type="Proteomes" id="UP000002014">
    <property type="component" value="Chromosome"/>
</dbReference>
<dbReference type="KEGG" id="pmh:P9215_14661"/>
<dbReference type="STRING" id="93060.P9215_14661"/>
<protein>
    <submittedName>
        <fullName evidence="3">Sialic acid synthase</fullName>
    </submittedName>
</protein>
<dbReference type="SUPFAM" id="SSF51182">
    <property type="entry name" value="RmlC-like cupins"/>
    <property type="match status" value="1"/>
</dbReference>
<dbReference type="InterPro" id="IPR011051">
    <property type="entry name" value="RmlC_Cupin_sf"/>
</dbReference>
<evidence type="ECO:0000259" key="2">
    <source>
        <dbReference type="Pfam" id="PF07883"/>
    </source>
</evidence>
<dbReference type="eggNOG" id="COG1917">
    <property type="taxonomic scope" value="Bacteria"/>
</dbReference>
<dbReference type="HOGENOM" id="CLU_042669_0_0_3"/>
<dbReference type="Pfam" id="PF03102">
    <property type="entry name" value="NeuB"/>
    <property type="match status" value="1"/>
</dbReference>
<dbReference type="eggNOG" id="COG2089">
    <property type="taxonomic scope" value="Bacteria"/>
</dbReference>
<dbReference type="InterPro" id="IPR014710">
    <property type="entry name" value="RmlC-like_jellyroll"/>
</dbReference>
<reference evidence="3 4" key="1">
    <citation type="journal article" date="2007" name="PLoS Genet.">
        <title>Patterns and implications of gene gain and loss in the evolution of Prochlorococcus.</title>
        <authorList>
            <person name="Kettler G.C."/>
            <person name="Martiny A.C."/>
            <person name="Huang K."/>
            <person name="Zucker J."/>
            <person name="Coleman M.L."/>
            <person name="Rodrigue S."/>
            <person name="Chen F."/>
            <person name="Lapidus A."/>
            <person name="Ferriera S."/>
            <person name="Johnson J."/>
            <person name="Steglich C."/>
            <person name="Church G.M."/>
            <person name="Richardson P."/>
            <person name="Chisholm S.W."/>
        </authorList>
    </citation>
    <scope>NUCLEOTIDE SEQUENCE [LARGE SCALE GENOMIC DNA]</scope>
    <source>
        <strain evidence="3 4">MIT 9215</strain>
    </source>
</reference>
<dbReference type="AlphaFoldDB" id="A8G648"/>
<dbReference type="Gene3D" id="3.20.20.70">
    <property type="entry name" value="Aldolase class I"/>
    <property type="match status" value="1"/>
</dbReference>
<dbReference type="InterPro" id="IPR013132">
    <property type="entry name" value="PseI/NeuA/B-like_N"/>
</dbReference>
<dbReference type="EMBL" id="CP000825">
    <property type="protein sequence ID" value="ABV51079.1"/>
    <property type="molecule type" value="Genomic_DNA"/>
</dbReference>
<dbReference type="Gene3D" id="2.60.120.10">
    <property type="entry name" value="Jelly Rolls"/>
    <property type="match status" value="1"/>
</dbReference>
<sequence length="530" mass="61212">MYLLIIRSGIIIKLSRINKMNIKTFDFNNLFVFDLANNHQGDVNHALKIIKNIGQLCKKNRIRGVFKFQYRQLDSFIHPSHKENSDNKHINRFLSTKLNQNDFQLLFDEAKKYDLLTMCTPFDEESVEIITKMGFDLIKLASCSAKDWPLLEKFPESGLPIIFSTGGLSISGIDDLVSFFTHQGCEFAIMHCISIYPIPENNFYLDQIDFLKKRYPDRVIGWSTHEDPDDTCPISIAVAKGAKIFERHVGIETDNIKLNSYSSTPEQLQKWITAYKKAVNLCGVKKLEGRPSLEVESIDLLSRGVYAKENIKAGTTLKRSQVFFAMPYEEGQLKSGEWKEGIKTTDEIRLNNSVKYKNISIPEKLKMQVLKSAVHEVKALLNQAQIKLNSEFEVEYSHHYGIENFKEFGVVIINCINREYCKKLLIQLPGQKHPYHHHRLKEETFQVLYGEMTIHIDDHTRVLRPGDTCLVLPGVWHSFSTEIGAIVEEVSTTHFNNDSIYKDKKIQKMKRDERKTTVDHWGRYQIPSSK</sequence>
<feature type="domain" description="PseI/NeuA/B-like" evidence="1">
    <location>
        <begin position="66"/>
        <end position="284"/>
    </location>
</feature>
<dbReference type="InterPro" id="IPR051690">
    <property type="entry name" value="PseI-like"/>
</dbReference>
<dbReference type="InterPro" id="IPR013785">
    <property type="entry name" value="Aldolase_TIM"/>
</dbReference>
<accession>A8G648</accession>
<evidence type="ECO:0000259" key="1">
    <source>
        <dbReference type="Pfam" id="PF03102"/>
    </source>
</evidence>
<proteinExistence type="predicted"/>
<dbReference type="PANTHER" id="PTHR42966">
    <property type="entry name" value="N-ACETYLNEURAMINATE SYNTHASE"/>
    <property type="match status" value="1"/>
</dbReference>
<dbReference type="PANTHER" id="PTHR42966:SF1">
    <property type="entry name" value="SIALIC ACID SYNTHASE"/>
    <property type="match status" value="1"/>
</dbReference>
<name>A8G648_PROM2</name>
<dbReference type="Gene3D" id="3.90.1210.10">
    <property type="entry name" value="Antifreeze-like/N-acetylneuraminic acid synthase C-terminal domain"/>
    <property type="match status" value="1"/>
</dbReference>